<accession>M0DCE1</accession>
<dbReference type="GO" id="GO:0016020">
    <property type="term" value="C:membrane"/>
    <property type="evidence" value="ECO:0007669"/>
    <property type="project" value="UniProtKB-SubCell"/>
</dbReference>
<evidence type="ECO:0000313" key="13">
    <source>
        <dbReference type="Proteomes" id="UP000011513"/>
    </source>
</evidence>
<comment type="subcellular location">
    <subcellularLocation>
        <location evidence="1">Membrane</location>
        <topology evidence="1">Multi-pass membrane protein</topology>
    </subcellularLocation>
</comment>
<keyword evidence="7" id="KW-0406">Ion transport</keyword>
<feature type="transmembrane region" description="Helical" evidence="10">
    <location>
        <begin position="38"/>
        <end position="58"/>
    </location>
</feature>
<evidence type="ECO:0000256" key="1">
    <source>
        <dbReference type="ARBA" id="ARBA00004141"/>
    </source>
</evidence>
<keyword evidence="2" id="KW-0813">Transport</keyword>
<dbReference type="EMBL" id="AOIV01000011">
    <property type="protein sequence ID" value="ELZ32468.1"/>
    <property type="molecule type" value="Genomic_DNA"/>
</dbReference>
<feature type="transmembrane region" description="Helical" evidence="10">
    <location>
        <begin position="111"/>
        <end position="132"/>
    </location>
</feature>
<dbReference type="PANTHER" id="PTHR43562:SF3">
    <property type="entry name" value="SODIUM ION_PROTON EXCHANGER (EUROFUNG)"/>
    <property type="match status" value="1"/>
</dbReference>
<evidence type="ECO:0000256" key="10">
    <source>
        <dbReference type="SAM" id="Phobius"/>
    </source>
</evidence>
<feature type="transmembrane region" description="Helical" evidence="10">
    <location>
        <begin position="321"/>
        <end position="349"/>
    </location>
</feature>
<evidence type="ECO:0000256" key="5">
    <source>
        <dbReference type="ARBA" id="ARBA00022989"/>
    </source>
</evidence>
<evidence type="ECO:0000256" key="8">
    <source>
        <dbReference type="ARBA" id="ARBA00023136"/>
    </source>
</evidence>
<dbReference type="Gene3D" id="1.20.1530.20">
    <property type="match status" value="1"/>
</dbReference>
<keyword evidence="4 10" id="KW-0812">Transmembrane</keyword>
<comment type="caution">
    <text evidence="12">The sequence shown here is derived from an EMBL/GenBank/DDBJ whole genome shotgun (WGS) entry which is preliminary data.</text>
</comment>
<feature type="transmembrane region" description="Helical" evidence="10">
    <location>
        <begin position="65"/>
        <end position="91"/>
    </location>
</feature>
<keyword evidence="3" id="KW-0050">Antiport</keyword>
<reference evidence="12 13" key="1">
    <citation type="journal article" date="2014" name="PLoS Genet.">
        <title>Phylogenetically driven sequencing of extremely halophilic archaea reveals strategies for static and dynamic osmo-response.</title>
        <authorList>
            <person name="Becker E.A."/>
            <person name="Seitzer P.M."/>
            <person name="Tritt A."/>
            <person name="Larsen D."/>
            <person name="Krusor M."/>
            <person name="Yao A.I."/>
            <person name="Wu D."/>
            <person name="Madern D."/>
            <person name="Eisen J.A."/>
            <person name="Darling A.E."/>
            <person name="Facciotti M.T."/>
        </authorList>
    </citation>
    <scope>NUCLEOTIDE SEQUENCE [LARGE SCALE GENOMIC DNA]</scope>
    <source>
        <strain evidence="12 13">JCM 14848</strain>
    </source>
</reference>
<feature type="transmembrane region" description="Helical" evidence="10">
    <location>
        <begin position="290"/>
        <end position="309"/>
    </location>
</feature>
<feature type="transmembrane region" description="Helical" evidence="10">
    <location>
        <begin position="139"/>
        <end position="158"/>
    </location>
</feature>
<feature type="transmembrane region" description="Helical" evidence="10">
    <location>
        <begin position="386"/>
        <end position="404"/>
    </location>
</feature>
<dbReference type="OrthoDB" id="12029at2157"/>
<dbReference type="GO" id="GO:1902600">
    <property type="term" value="P:proton transmembrane transport"/>
    <property type="evidence" value="ECO:0007669"/>
    <property type="project" value="InterPro"/>
</dbReference>
<dbReference type="FunCoup" id="M0DCE1">
    <property type="interactions" value="107"/>
</dbReference>
<feature type="transmembrane region" description="Helical" evidence="10">
    <location>
        <begin position="204"/>
        <end position="225"/>
    </location>
</feature>
<gene>
    <name evidence="12" type="ORF">C474_06592</name>
</gene>
<feature type="transmembrane region" description="Helical" evidence="10">
    <location>
        <begin position="245"/>
        <end position="278"/>
    </location>
</feature>
<dbReference type="InParanoid" id="M0DCE1"/>
<dbReference type="RefSeq" id="WP_008385116.1">
    <property type="nucleotide sequence ID" value="NZ_AOIV01000011.1"/>
</dbReference>
<feature type="transmembrane region" description="Helical" evidence="10">
    <location>
        <begin position="178"/>
        <end position="197"/>
    </location>
</feature>
<keyword evidence="9" id="KW-0739">Sodium transport</keyword>
<evidence type="ECO:0000256" key="3">
    <source>
        <dbReference type="ARBA" id="ARBA00022449"/>
    </source>
</evidence>
<evidence type="ECO:0000259" key="11">
    <source>
        <dbReference type="Pfam" id="PF00999"/>
    </source>
</evidence>
<keyword evidence="13" id="KW-1185">Reference proteome</keyword>
<proteinExistence type="predicted"/>
<evidence type="ECO:0000256" key="4">
    <source>
        <dbReference type="ARBA" id="ARBA00022692"/>
    </source>
</evidence>
<dbReference type="Proteomes" id="UP000011513">
    <property type="component" value="Unassembled WGS sequence"/>
</dbReference>
<keyword evidence="8 10" id="KW-0472">Membrane</keyword>
<evidence type="ECO:0000313" key="12">
    <source>
        <dbReference type="EMBL" id="ELZ32468.1"/>
    </source>
</evidence>
<feature type="domain" description="Cation/H+ exchanger transmembrane" evidence="11">
    <location>
        <begin position="22"/>
        <end position="406"/>
    </location>
</feature>
<evidence type="ECO:0000256" key="9">
    <source>
        <dbReference type="ARBA" id="ARBA00023201"/>
    </source>
</evidence>
<dbReference type="Pfam" id="PF00999">
    <property type="entry name" value="Na_H_Exchanger"/>
    <property type="match status" value="1"/>
</dbReference>
<dbReference type="PANTHER" id="PTHR43562">
    <property type="entry name" value="NAPA-TYPE SODIUM/HYDROGEN ANTIPORTER"/>
    <property type="match status" value="1"/>
</dbReference>
<evidence type="ECO:0000256" key="6">
    <source>
        <dbReference type="ARBA" id="ARBA00023053"/>
    </source>
</evidence>
<dbReference type="eggNOG" id="arCOG01953">
    <property type="taxonomic scope" value="Archaea"/>
</dbReference>
<evidence type="ECO:0000256" key="2">
    <source>
        <dbReference type="ARBA" id="ARBA00022448"/>
    </source>
</evidence>
<dbReference type="InterPro" id="IPR006153">
    <property type="entry name" value="Cation/H_exchanger_TM"/>
</dbReference>
<keyword evidence="6" id="KW-0915">Sodium</keyword>
<sequence>MSSATALGTTPKFLVLVALLLVVARALGSVTERLGLTRVVGELGTGFVLGPSVFSRLLPSMYDPLAPAVASTLLSDLSLLGLVLLLTLAGLETDVELVRSYARDVITIGSVGVAVPFAFGLAFGLVIPAFLLTDTTPRLVFALFLATSLCISAIPVIVRILIDLEAFDSTFGQRTVATAMYTDVVGWLLLSVVVGVARVGRLDLRAVGAVLLTLLSVLLGAVFLGQRVVDAALAHLDEADVRSHLVVVVAAAVGGSALTYAAGIEPALGAFAVGLLFARAGGIPERARAALERVTLGVFAPLFFGVAGLNADLGLLFDPTVAVVGTATFVIATVGKIGGVYLAASWLGYDGPEAVGMGIGLNARGAIEIVVATVGLELGILSTRMYTVVIAVAVLTSAMTPPLLRRVLRGIPGDSTPRRAPESVE</sequence>
<keyword evidence="5 10" id="KW-1133">Transmembrane helix</keyword>
<dbReference type="GO" id="GO:0006814">
    <property type="term" value="P:sodium ion transport"/>
    <property type="evidence" value="ECO:0007669"/>
    <property type="project" value="UniProtKB-KW"/>
</dbReference>
<protein>
    <submittedName>
        <fullName evidence="12">Na/H antiporter</fullName>
    </submittedName>
</protein>
<feature type="transmembrane region" description="Helical" evidence="10">
    <location>
        <begin position="361"/>
        <end position="380"/>
    </location>
</feature>
<name>M0DCE1_HALPD</name>
<organism evidence="12 13">
    <name type="scientific">Halogeometricum pallidum JCM 14848</name>
    <dbReference type="NCBI Taxonomy" id="1227487"/>
    <lineage>
        <taxon>Archaea</taxon>
        <taxon>Methanobacteriati</taxon>
        <taxon>Methanobacteriota</taxon>
        <taxon>Stenosarchaea group</taxon>
        <taxon>Halobacteria</taxon>
        <taxon>Halobacteriales</taxon>
        <taxon>Haloferacaceae</taxon>
        <taxon>Halogeometricum</taxon>
    </lineage>
</organism>
<dbReference type="AlphaFoldDB" id="M0DCE1"/>
<dbReference type="InterPro" id="IPR038770">
    <property type="entry name" value="Na+/solute_symporter_sf"/>
</dbReference>
<dbReference type="GO" id="GO:0015297">
    <property type="term" value="F:antiporter activity"/>
    <property type="evidence" value="ECO:0007669"/>
    <property type="project" value="UniProtKB-KW"/>
</dbReference>
<evidence type="ECO:0000256" key="7">
    <source>
        <dbReference type="ARBA" id="ARBA00023065"/>
    </source>
</evidence>